<dbReference type="Gene3D" id="2.60.200.40">
    <property type="match status" value="1"/>
</dbReference>
<accession>A0A1I7J4D5</accession>
<gene>
    <name evidence="6" type="ORF">SAMN05216552_101044</name>
</gene>
<dbReference type="Gene3D" id="3.40.50.10330">
    <property type="entry name" value="Probable inorganic polyphosphate/atp-NAD kinase, domain 1"/>
    <property type="match status" value="1"/>
</dbReference>
<dbReference type="InterPro" id="IPR016064">
    <property type="entry name" value="NAD/diacylglycerol_kinase_sf"/>
</dbReference>
<dbReference type="GO" id="GO:0016301">
    <property type="term" value="F:kinase activity"/>
    <property type="evidence" value="ECO:0007669"/>
    <property type="project" value="UniProtKB-KW"/>
</dbReference>
<keyword evidence="3 6" id="KW-0418">Kinase</keyword>
<name>A0A1I7J4D5_9BURK</name>
<keyword evidence="2" id="KW-0547">Nucleotide-binding</keyword>
<dbReference type="PROSITE" id="PS50146">
    <property type="entry name" value="DAGK"/>
    <property type="match status" value="1"/>
</dbReference>
<feature type="domain" description="DAGKc" evidence="5">
    <location>
        <begin position="1"/>
        <end position="130"/>
    </location>
</feature>
<dbReference type="AlphaFoldDB" id="A0A1I7J4D5"/>
<evidence type="ECO:0000313" key="6">
    <source>
        <dbReference type="EMBL" id="SFU79997.1"/>
    </source>
</evidence>
<dbReference type="PANTHER" id="PTHR12358">
    <property type="entry name" value="SPHINGOSINE KINASE"/>
    <property type="match status" value="1"/>
</dbReference>
<evidence type="ECO:0000259" key="5">
    <source>
        <dbReference type="PROSITE" id="PS50146"/>
    </source>
</evidence>
<evidence type="ECO:0000256" key="1">
    <source>
        <dbReference type="ARBA" id="ARBA00022679"/>
    </source>
</evidence>
<dbReference type="SUPFAM" id="SSF111331">
    <property type="entry name" value="NAD kinase/diacylglycerol kinase-like"/>
    <property type="match status" value="1"/>
</dbReference>
<sequence>MGDTVAVIINAGAGLGYCADWSAQLRGKFAAHGMAPDITLAQGGAEMIAAAEAAVRRGAPMVVAGGGDGTVNAVASVLVGTDIPYGVLPLGTLNHFAKDLKIPLELDAAIANLARGRPRKVDVGEVNGRIFLNNSSLGLYPDIVRDRERQQRRLGRGKWLAFSWAALSALRRYPFLSVRLSVNGEAHARRTPFVFIGNNEYLMQGFNIGERARLDGGTLSLYVAQRPSRLGLARLAWHALTGRLAQQRDFDVVLASELAVDTRHKRIRVATDGEVTVMQTPLEYRLRTGALTVMVPS</sequence>
<dbReference type="Proteomes" id="UP000199391">
    <property type="component" value="Unassembled WGS sequence"/>
</dbReference>
<dbReference type="Pfam" id="PF00781">
    <property type="entry name" value="DAGK_cat"/>
    <property type="match status" value="1"/>
</dbReference>
<protein>
    <submittedName>
        <fullName evidence="6">Diacylglycerol kinase family enzyme</fullName>
    </submittedName>
</protein>
<evidence type="ECO:0000256" key="3">
    <source>
        <dbReference type="ARBA" id="ARBA00022777"/>
    </source>
</evidence>
<dbReference type="GO" id="GO:0005524">
    <property type="term" value="F:ATP binding"/>
    <property type="evidence" value="ECO:0007669"/>
    <property type="project" value="UniProtKB-KW"/>
</dbReference>
<dbReference type="EMBL" id="FPBO01000010">
    <property type="protein sequence ID" value="SFU79997.1"/>
    <property type="molecule type" value="Genomic_DNA"/>
</dbReference>
<keyword evidence="4" id="KW-0067">ATP-binding</keyword>
<dbReference type="STRING" id="1035707.SAMN05216552_101044"/>
<dbReference type="InterPro" id="IPR001206">
    <property type="entry name" value="Diacylglycerol_kinase_cat_dom"/>
</dbReference>
<proteinExistence type="predicted"/>
<dbReference type="Pfam" id="PF19279">
    <property type="entry name" value="YegS_C"/>
    <property type="match status" value="1"/>
</dbReference>
<dbReference type="InterPro" id="IPR017438">
    <property type="entry name" value="ATP-NAD_kinase_N"/>
</dbReference>
<dbReference type="InterPro" id="IPR045540">
    <property type="entry name" value="YegS/DAGK_C"/>
</dbReference>
<evidence type="ECO:0000313" key="7">
    <source>
        <dbReference type="Proteomes" id="UP000199391"/>
    </source>
</evidence>
<dbReference type="SMART" id="SM00046">
    <property type="entry name" value="DAGKc"/>
    <property type="match status" value="1"/>
</dbReference>
<dbReference type="InterPro" id="IPR050187">
    <property type="entry name" value="Lipid_Phosphate_FormReg"/>
</dbReference>
<dbReference type="PANTHER" id="PTHR12358:SF54">
    <property type="entry name" value="SPHINGOSINE KINASE RELATED PROTEIN"/>
    <property type="match status" value="1"/>
</dbReference>
<keyword evidence="1" id="KW-0808">Transferase</keyword>
<reference evidence="7" key="1">
    <citation type="submission" date="2016-10" db="EMBL/GenBank/DDBJ databases">
        <authorList>
            <person name="Varghese N."/>
            <person name="Submissions S."/>
        </authorList>
    </citation>
    <scope>NUCLEOTIDE SEQUENCE [LARGE SCALE GENOMIC DNA]</scope>
    <source>
        <strain evidence="7">CGMCC 1.11014</strain>
    </source>
</reference>
<organism evidence="6 7">
    <name type="scientific">Pseudoduganella namucuonensis</name>
    <dbReference type="NCBI Taxonomy" id="1035707"/>
    <lineage>
        <taxon>Bacteria</taxon>
        <taxon>Pseudomonadati</taxon>
        <taxon>Pseudomonadota</taxon>
        <taxon>Betaproteobacteria</taxon>
        <taxon>Burkholderiales</taxon>
        <taxon>Oxalobacteraceae</taxon>
        <taxon>Telluria group</taxon>
        <taxon>Pseudoduganella</taxon>
    </lineage>
</organism>
<evidence type="ECO:0000256" key="4">
    <source>
        <dbReference type="ARBA" id="ARBA00022840"/>
    </source>
</evidence>
<keyword evidence="7" id="KW-1185">Reference proteome</keyword>
<evidence type="ECO:0000256" key="2">
    <source>
        <dbReference type="ARBA" id="ARBA00022741"/>
    </source>
</evidence>